<dbReference type="InterPro" id="IPR051801">
    <property type="entry name" value="GH28_Enzymes"/>
</dbReference>
<name>A0ABN1VH73_9PSEU</name>
<dbReference type="PANTHER" id="PTHR31339">
    <property type="entry name" value="PECTIN LYASE-RELATED"/>
    <property type="match status" value="1"/>
</dbReference>
<feature type="domain" description="Rhamnogalacturonase A/B/Epimerase-like pectate lyase" evidence="7">
    <location>
        <begin position="73"/>
        <end position="127"/>
    </location>
</feature>
<feature type="chain" id="PRO_5045038836" evidence="6">
    <location>
        <begin position="32"/>
        <end position="476"/>
    </location>
</feature>
<dbReference type="Gene3D" id="2.160.20.10">
    <property type="entry name" value="Single-stranded right-handed beta-helix, Pectin lyase-like"/>
    <property type="match status" value="1"/>
</dbReference>
<dbReference type="InterPro" id="IPR011050">
    <property type="entry name" value="Pectin_lyase_fold/virulence"/>
</dbReference>
<evidence type="ECO:0000313" key="8">
    <source>
        <dbReference type="EMBL" id="GAA1211357.1"/>
    </source>
</evidence>
<dbReference type="InterPro" id="IPR000743">
    <property type="entry name" value="Glyco_hydro_28"/>
</dbReference>
<evidence type="ECO:0000256" key="3">
    <source>
        <dbReference type="ARBA" id="ARBA00023295"/>
    </source>
</evidence>
<dbReference type="InterPro" id="IPR012334">
    <property type="entry name" value="Pectin_lyas_fold"/>
</dbReference>
<keyword evidence="3 4" id="KW-0326">Glycosidase</keyword>
<reference evidence="8 9" key="1">
    <citation type="journal article" date="2019" name="Int. J. Syst. Evol. Microbiol.">
        <title>The Global Catalogue of Microorganisms (GCM) 10K type strain sequencing project: providing services to taxonomists for standard genome sequencing and annotation.</title>
        <authorList>
            <consortium name="The Broad Institute Genomics Platform"/>
            <consortium name="The Broad Institute Genome Sequencing Center for Infectious Disease"/>
            <person name="Wu L."/>
            <person name="Ma J."/>
        </authorList>
    </citation>
    <scope>NUCLEOTIDE SEQUENCE [LARGE SCALE GENOMIC DNA]</scope>
    <source>
        <strain evidence="8 9">JCM 13022</strain>
    </source>
</reference>
<feature type="signal peptide" evidence="6">
    <location>
        <begin position="1"/>
        <end position="31"/>
    </location>
</feature>
<proteinExistence type="inferred from homology"/>
<evidence type="ECO:0000256" key="1">
    <source>
        <dbReference type="ARBA" id="ARBA00008834"/>
    </source>
</evidence>
<dbReference type="SMART" id="SM00710">
    <property type="entry name" value="PbH1"/>
    <property type="match status" value="4"/>
</dbReference>
<gene>
    <name evidence="8" type="primary">pelB_1</name>
    <name evidence="8" type="ORF">GCM10009675_35310</name>
</gene>
<evidence type="ECO:0000313" key="9">
    <source>
        <dbReference type="Proteomes" id="UP001500467"/>
    </source>
</evidence>
<sequence length="476" mass="52255">MKQRSRGRRTLVAALVGLLCTGLAAGSGATAAPDPGGQGSAGKGSVGTDPLWRMADRVVDAVEEPSIPDREFRVTDHGATGDGTTDDHDAIMATVRAAHESGGGRVVLPEGTWLSEGPIHLESKIELHIADGARLLFGADPADYLPVVHTRWEGTEMYGYSPLIYAKNVHDVAITGSGVIDGNEASEFLSWYDKQDADVQQLRRMGFDGQPLDKRRFGEGHFLRPSMIQFFGAERVLLNDYTVTNSPFWINHLVYTDHATVRNLTVESHNANNDGVDVDSSTNVLVEKNTFRTGDDAVAVKSGRDKDGRDIGRPSERVVVRDNDMGGEDGIALGSEMSGDIRYVFFEDNTLRSGASAIRFKGNLDRGGTVEHIRVRDFEVDSFENLIWFQLNYPGELGGDFPPVYRDLVFEDFTVDSATTTLEIHGPEDVPLRNVTLRDIEVAESETPMVLENVEDLTFDDLVIAGERIDGELDWR</sequence>
<dbReference type="InterPro" id="IPR006626">
    <property type="entry name" value="PbH1"/>
</dbReference>
<dbReference type="Proteomes" id="UP001500467">
    <property type="component" value="Unassembled WGS sequence"/>
</dbReference>
<dbReference type="InterPro" id="IPR024535">
    <property type="entry name" value="RHGA/B-epi-like_pectate_lyase"/>
</dbReference>
<dbReference type="RefSeq" id="WP_253859012.1">
    <property type="nucleotide sequence ID" value="NZ_BAAALM010000012.1"/>
</dbReference>
<feature type="compositionally biased region" description="Gly residues" evidence="5">
    <location>
        <begin position="36"/>
        <end position="45"/>
    </location>
</feature>
<evidence type="ECO:0000259" key="7">
    <source>
        <dbReference type="Pfam" id="PF12708"/>
    </source>
</evidence>
<evidence type="ECO:0000256" key="6">
    <source>
        <dbReference type="SAM" id="SignalP"/>
    </source>
</evidence>
<comment type="caution">
    <text evidence="8">The sequence shown here is derived from an EMBL/GenBank/DDBJ whole genome shotgun (WGS) entry which is preliminary data.</text>
</comment>
<organism evidence="8 9">
    <name type="scientific">Prauserella alba</name>
    <dbReference type="NCBI Taxonomy" id="176898"/>
    <lineage>
        <taxon>Bacteria</taxon>
        <taxon>Bacillati</taxon>
        <taxon>Actinomycetota</taxon>
        <taxon>Actinomycetes</taxon>
        <taxon>Pseudonocardiales</taxon>
        <taxon>Pseudonocardiaceae</taxon>
        <taxon>Prauserella</taxon>
    </lineage>
</organism>
<keyword evidence="2 4" id="KW-0378">Hydrolase</keyword>
<dbReference type="EMBL" id="BAAALM010000012">
    <property type="protein sequence ID" value="GAA1211357.1"/>
    <property type="molecule type" value="Genomic_DNA"/>
</dbReference>
<dbReference type="SUPFAM" id="SSF51126">
    <property type="entry name" value="Pectin lyase-like"/>
    <property type="match status" value="1"/>
</dbReference>
<evidence type="ECO:0000256" key="5">
    <source>
        <dbReference type="SAM" id="MobiDB-lite"/>
    </source>
</evidence>
<keyword evidence="9" id="KW-1185">Reference proteome</keyword>
<keyword evidence="6" id="KW-0732">Signal</keyword>
<protein>
    <submittedName>
        <fullName evidence="8">Exopolygalacturonase PelB</fullName>
    </submittedName>
</protein>
<dbReference type="Pfam" id="PF00295">
    <property type="entry name" value="Glyco_hydro_28"/>
    <property type="match status" value="1"/>
</dbReference>
<feature type="region of interest" description="Disordered" evidence="5">
    <location>
        <begin position="28"/>
        <end position="49"/>
    </location>
</feature>
<accession>A0ABN1VH73</accession>
<evidence type="ECO:0000256" key="2">
    <source>
        <dbReference type="ARBA" id="ARBA00022801"/>
    </source>
</evidence>
<evidence type="ECO:0000256" key="4">
    <source>
        <dbReference type="RuleBase" id="RU361169"/>
    </source>
</evidence>
<dbReference type="Pfam" id="PF12708">
    <property type="entry name" value="Pect-lyase_RHGA_epim"/>
    <property type="match status" value="1"/>
</dbReference>
<dbReference type="PANTHER" id="PTHR31339:SF9">
    <property type="entry name" value="PLASMIN AND FIBRONECTIN-BINDING PROTEIN A"/>
    <property type="match status" value="1"/>
</dbReference>
<comment type="similarity">
    <text evidence="1 4">Belongs to the glycosyl hydrolase 28 family.</text>
</comment>